<dbReference type="GO" id="GO:0005524">
    <property type="term" value="F:ATP binding"/>
    <property type="evidence" value="ECO:0007669"/>
    <property type="project" value="UniProtKB-KW"/>
</dbReference>
<dbReference type="Pfam" id="PF02237">
    <property type="entry name" value="BPL_C"/>
    <property type="match status" value="1"/>
</dbReference>
<dbReference type="InterPro" id="IPR008988">
    <property type="entry name" value="Transcriptional_repressor_C"/>
</dbReference>
<comment type="caution">
    <text evidence="7">The sequence shown here is derived from an EMBL/GenBank/DDBJ whole genome shotgun (WGS) entry which is preliminary data.</text>
</comment>
<dbReference type="GO" id="GO:0004077">
    <property type="term" value="F:biotin--[biotin carboxyl-carrier protein] ligase activity"/>
    <property type="evidence" value="ECO:0007669"/>
    <property type="project" value="UniProtKB-EC"/>
</dbReference>
<accession>A0A402A293</accession>
<keyword evidence="8" id="KW-1185">Reference proteome</keyword>
<dbReference type="OrthoDB" id="9807064at2"/>
<evidence type="ECO:0000256" key="2">
    <source>
        <dbReference type="ARBA" id="ARBA00022741"/>
    </source>
</evidence>
<dbReference type="NCBIfam" id="TIGR00121">
    <property type="entry name" value="birA_ligase"/>
    <property type="match status" value="1"/>
</dbReference>
<dbReference type="Proteomes" id="UP000287352">
    <property type="component" value="Unassembled WGS sequence"/>
</dbReference>
<sequence>MNSSDTSGSQGLQVDRIQQFLATEYFGTGHRLIYTPTIDSTNTLAMRLAQEGSEEGVVVLTNSQTAGKGRQGRKWIDVAGNHALSSTILRPSFAPHFLVMIASLAVVDAIADTCSCVATIKWPNDILIEDRKVAGILIETRFDPEGKLIAIVGIGVNVKGTIPPLEALQAHSPPATSGLYYQAITLEEASGQVIEREAFIAHLLHHLENRYLALQQAFHTDHSGAPLVARLLRENWRAHLATLGRAVQVRQGNQLLSGVAEDVNEHGELLLRDHSGRHICITWGDVELLPRIDNH</sequence>
<evidence type="ECO:0000313" key="8">
    <source>
        <dbReference type="Proteomes" id="UP000287352"/>
    </source>
</evidence>
<feature type="domain" description="BPL/LPL catalytic" evidence="6">
    <location>
        <begin position="15"/>
        <end position="215"/>
    </location>
</feature>
<dbReference type="Gene3D" id="3.30.930.10">
    <property type="entry name" value="Bira Bifunctional Protein, Domain 2"/>
    <property type="match status" value="1"/>
</dbReference>
<evidence type="ECO:0000256" key="5">
    <source>
        <dbReference type="ARBA" id="ARBA00024227"/>
    </source>
</evidence>
<dbReference type="RefSeq" id="WP_126580789.1">
    <property type="nucleotide sequence ID" value="NZ_BIFR01000001.1"/>
</dbReference>
<evidence type="ECO:0000256" key="3">
    <source>
        <dbReference type="ARBA" id="ARBA00022840"/>
    </source>
</evidence>
<evidence type="ECO:0000259" key="6">
    <source>
        <dbReference type="PROSITE" id="PS51733"/>
    </source>
</evidence>
<dbReference type="SUPFAM" id="SSF50037">
    <property type="entry name" value="C-terminal domain of transcriptional repressors"/>
    <property type="match status" value="1"/>
</dbReference>
<dbReference type="EMBL" id="BIFR01000001">
    <property type="protein sequence ID" value="GCE13244.1"/>
    <property type="molecule type" value="Genomic_DNA"/>
</dbReference>
<gene>
    <name evidence="7" type="ORF">KTT_31030</name>
</gene>
<keyword evidence="4" id="KW-0092">Biotin</keyword>
<proteinExistence type="predicted"/>
<reference evidence="8" key="1">
    <citation type="submission" date="2018-12" db="EMBL/GenBank/DDBJ databases">
        <title>Tengunoibacter tsumagoiensis gen. nov., sp. nov., Dictyobacter kobayashii sp. nov., D. alpinus sp. nov., and D. joshuensis sp. nov. and description of Dictyobacteraceae fam. nov. within the order Ktedonobacterales isolated from Tengu-no-mugimeshi.</title>
        <authorList>
            <person name="Wang C.M."/>
            <person name="Zheng Y."/>
            <person name="Sakai Y."/>
            <person name="Toyoda A."/>
            <person name="Minakuchi Y."/>
            <person name="Abe K."/>
            <person name="Yokota A."/>
            <person name="Yabe S."/>
        </authorList>
    </citation>
    <scope>NUCLEOTIDE SEQUENCE [LARGE SCALE GENOMIC DNA]</scope>
    <source>
        <strain evidence="8">Uno3</strain>
    </source>
</reference>
<evidence type="ECO:0000313" key="7">
    <source>
        <dbReference type="EMBL" id="GCE13244.1"/>
    </source>
</evidence>
<keyword evidence="2" id="KW-0547">Nucleotide-binding</keyword>
<dbReference type="InterPro" id="IPR003142">
    <property type="entry name" value="BPL_C"/>
</dbReference>
<name>A0A402A293_9CHLR</name>
<keyword evidence="3" id="KW-0067">ATP-binding</keyword>
<dbReference type="PANTHER" id="PTHR12835">
    <property type="entry name" value="BIOTIN PROTEIN LIGASE"/>
    <property type="match status" value="1"/>
</dbReference>
<dbReference type="Gene3D" id="2.30.30.100">
    <property type="match status" value="1"/>
</dbReference>
<dbReference type="GO" id="GO:0005737">
    <property type="term" value="C:cytoplasm"/>
    <property type="evidence" value="ECO:0007669"/>
    <property type="project" value="TreeGrafter"/>
</dbReference>
<evidence type="ECO:0000256" key="4">
    <source>
        <dbReference type="ARBA" id="ARBA00023267"/>
    </source>
</evidence>
<dbReference type="PROSITE" id="PS51733">
    <property type="entry name" value="BPL_LPL_CATALYTIC"/>
    <property type="match status" value="1"/>
</dbReference>
<dbReference type="AlphaFoldDB" id="A0A402A293"/>
<dbReference type="Pfam" id="PF03099">
    <property type="entry name" value="BPL_LplA_LipB"/>
    <property type="match status" value="1"/>
</dbReference>
<dbReference type="SUPFAM" id="SSF55681">
    <property type="entry name" value="Class II aaRS and biotin synthetases"/>
    <property type="match status" value="1"/>
</dbReference>
<dbReference type="InterPro" id="IPR004408">
    <property type="entry name" value="Biotin_CoA_COase_ligase"/>
</dbReference>
<dbReference type="PANTHER" id="PTHR12835:SF5">
    <property type="entry name" value="BIOTIN--PROTEIN LIGASE"/>
    <property type="match status" value="1"/>
</dbReference>
<dbReference type="InterPro" id="IPR004143">
    <property type="entry name" value="BPL_LPL_catalytic"/>
</dbReference>
<dbReference type="InterPro" id="IPR045864">
    <property type="entry name" value="aa-tRNA-synth_II/BPL/LPL"/>
</dbReference>
<organism evidence="7 8">
    <name type="scientific">Tengunoibacter tsumagoiensis</name>
    <dbReference type="NCBI Taxonomy" id="2014871"/>
    <lineage>
        <taxon>Bacteria</taxon>
        <taxon>Bacillati</taxon>
        <taxon>Chloroflexota</taxon>
        <taxon>Ktedonobacteria</taxon>
        <taxon>Ktedonobacterales</taxon>
        <taxon>Dictyobacteraceae</taxon>
        <taxon>Tengunoibacter</taxon>
    </lineage>
</organism>
<evidence type="ECO:0000256" key="1">
    <source>
        <dbReference type="ARBA" id="ARBA00022598"/>
    </source>
</evidence>
<dbReference type="EC" id="6.3.4.15" evidence="5"/>
<dbReference type="CDD" id="cd16442">
    <property type="entry name" value="BPL"/>
    <property type="match status" value="1"/>
</dbReference>
<keyword evidence="1" id="KW-0436">Ligase</keyword>
<protein>
    <recommendedName>
        <fullName evidence="5">biotin--[biotin carboxyl-carrier protein] ligase</fullName>
        <ecNumber evidence="5">6.3.4.15</ecNumber>
    </recommendedName>
</protein>